<dbReference type="Proteomes" id="UP000253153">
    <property type="component" value="Unassembled WGS sequence"/>
</dbReference>
<evidence type="ECO:0000259" key="5">
    <source>
        <dbReference type="PROSITE" id="PS50975"/>
    </source>
</evidence>
<dbReference type="GO" id="GO:0046872">
    <property type="term" value="F:metal ion binding"/>
    <property type="evidence" value="ECO:0007669"/>
    <property type="project" value="InterPro"/>
</dbReference>
<proteinExistence type="inferred from homology"/>
<dbReference type="InterPro" id="IPR011761">
    <property type="entry name" value="ATP-grasp"/>
</dbReference>
<dbReference type="PROSITE" id="PS50975">
    <property type="entry name" value="ATP_GRASP"/>
    <property type="match status" value="1"/>
</dbReference>
<dbReference type="Gene3D" id="3.30.470.20">
    <property type="entry name" value="ATP-grasp fold, B domain"/>
    <property type="match status" value="1"/>
</dbReference>
<dbReference type="AlphaFoldDB" id="A0A366R0W7"/>
<reference evidence="6 7" key="1">
    <citation type="submission" date="2018-06" db="EMBL/GenBank/DDBJ databases">
        <title>Fusarium incarnatum-equiseti species complex species 28.</title>
        <authorList>
            <person name="Gardiner D.M."/>
        </authorList>
    </citation>
    <scope>NUCLEOTIDE SEQUENCE [LARGE SCALE GENOMIC DNA]</scope>
    <source>
        <strain evidence="6 7">FIESC_28</strain>
    </source>
</reference>
<dbReference type="RefSeq" id="XP_031012491.1">
    <property type="nucleotide sequence ID" value="XM_031163457.1"/>
</dbReference>
<evidence type="ECO:0000313" key="7">
    <source>
        <dbReference type="Proteomes" id="UP000253153"/>
    </source>
</evidence>
<dbReference type="PANTHER" id="PTHR23132:SF23">
    <property type="entry name" value="D-ALANINE--D-ALANINE LIGASE B"/>
    <property type="match status" value="1"/>
</dbReference>
<protein>
    <recommendedName>
        <fullName evidence="5">ATP-grasp domain-containing protein</fullName>
    </recommendedName>
</protein>
<dbReference type="OrthoDB" id="422362at2759"/>
<evidence type="ECO:0000256" key="2">
    <source>
        <dbReference type="ARBA" id="ARBA00022598"/>
    </source>
</evidence>
<evidence type="ECO:0000313" key="6">
    <source>
        <dbReference type="EMBL" id="RBR10789.1"/>
    </source>
</evidence>
<dbReference type="GO" id="GO:0005524">
    <property type="term" value="F:ATP binding"/>
    <property type="evidence" value="ECO:0007669"/>
    <property type="project" value="UniProtKB-UniRule"/>
</dbReference>
<keyword evidence="2" id="KW-0436">Ligase</keyword>
<dbReference type="InterPro" id="IPR011095">
    <property type="entry name" value="Dala_Dala_lig_C"/>
</dbReference>
<evidence type="ECO:0000256" key="3">
    <source>
        <dbReference type="PROSITE-ProRule" id="PRU00409"/>
    </source>
</evidence>
<dbReference type="GeneID" id="41998753"/>
<dbReference type="SUPFAM" id="SSF56059">
    <property type="entry name" value="Glutathione synthetase ATP-binding domain-like"/>
    <property type="match status" value="1"/>
</dbReference>
<sequence length="868" mass="93374">MQSLLVPRLANRGIPLFCRASHLARSRYAGLRSLSSKASTRVAVLYQALDPPIINGVRKPKKPGGYQDSGADIAYNLDQCDDVQVITPNSTPEPLKMATGVFLIPKKFVNNYLRAVGGFTMPRTFTASSLTEVAQSADNISYPVVAKPIRGRGSFGVKVCHNKSELLTHAEELSSNSMAFMVEEFLEGEEATVTVMPPTAEGQDYWSLPIVTRFNHQNGIASYNGVVAVTANSRVVPESETGPLHERLARECERAASLLRLAAPIRIDVRKFKDSSESAYALFDVNTKPNMTGPGRPNRDDQASLTLLAANGLGWDYNELLRRILGGLALARVLFNDSRDIFSLSSGGSGDPSAIRPFTNGPFGMEKGIILSTGSLTLPLGPGDTCPSSYTTDVYDAYTRSYCGADSYNGVIYTLNVLPTKATTFLVDIVIASCDLISGDKVILMVDGVNYAKDENGIALDSSSKYLGEPWGIPSPNGDTAFLMSSPPLRFSIPVPKSYVELKIAVCDRLDGYGDTAVMVKIRPCNDCDQSFKVDYDATTVTITTTYEATSIITQPASGTARGTISHVTYVTPSPVSTTSSSQDSTSEDITSSAVSATSTFSTSFIASTSDSPAPATTSSAPLSCNEMSHPYQAPSGSKFQVDCDSYATGGNQIGLSHKAGDLSTCIDLCATTSNCQAALLDRSQLLCYLLDGTDGPAFNNLYDMATLLSSTPSTTESSEASSSTTSPPSPQTSLSCSQMVSSIYTDKFTISCDTVSTGESIYRSAEEDSLENCLAMCDNDIRCLAINFYPYPYSNFIILNRVYIIGVHTVNSLHRCINYKASNINDIISAMVRFHIGAHIGGLPNINWSFIIARVYNSYINSYYNLA</sequence>
<keyword evidence="3" id="KW-0067">ATP-binding</keyword>
<organism evidence="6 7">
    <name type="scientific">Fusarium coffeatum</name>
    <dbReference type="NCBI Taxonomy" id="231269"/>
    <lineage>
        <taxon>Eukaryota</taxon>
        <taxon>Fungi</taxon>
        <taxon>Dikarya</taxon>
        <taxon>Ascomycota</taxon>
        <taxon>Pezizomycotina</taxon>
        <taxon>Sordariomycetes</taxon>
        <taxon>Hypocreomycetidae</taxon>
        <taxon>Hypocreales</taxon>
        <taxon>Nectriaceae</taxon>
        <taxon>Fusarium</taxon>
        <taxon>Fusarium incarnatum-equiseti species complex</taxon>
    </lineage>
</organism>
<feature type="domain" description="ATP-grasp" evidence="5">
    <location>
        <begin position="111"/>
        <end position="326"/>
    </location>
</feature>
<accession>A0A366R0W7</accession>
<gene>
    <name evidence="6" type="ORF">FIESC28_09320</name>
</gene>
<comment type="similarity">
    <text evidence="1">Belongs to the D-alanine--D-alanine ligase family.</text>
</comment>
<name>A0A366R0W7_9HYPO</name>
<evidence type="ECO:0000256" key="4">
    <source>
        <dbReference type="SAM" id="MobiDB-lite"/>
    </source>
</evidence>
<dbReference type="Gene3D" id="3.30.1490.20">
    <property type="entry name" value="ATP-grasp fold, A domain"/>
    <property type="match status" value="1"/>
</dbReference>
<dbReference type="GO" id="GO:0008716">
    <property type="term" value="F:D-alanine-D-alanine ligase activity"/>
    <property type="evidence" value="ECO:0007669"/>
    <property type="project" value="InterPro"/>
</dbReference>
<evidence type="ECO:0000256" key="1">
    <source>
        <dbReference type="ARBA" id="ARBA00010871"/>
    </source>
</evidence>
<feature type="region of interest" description="Disordered" evidence="4">
    <location>
        <begin position="713"/>
        <end position="735"/>
    </location>
</feature>
<keyword evidence="7" id="KW-1185">Reference proteome</keyword>
<keyword evidence="3" id="KW-0547">Nucleotide-binding</keyword>
<comment type="caution">
    <text evidence="6">The sequence shown here is derived from an EMBL/GenBank/DDBJ whole genome shotgun (WGS) entry which is preliminary data.</text>
</comment>
<dbReference type="InterPro" id="IPR013815">
    <property type="entry name" value="ATP_grasp_subdomain_1"/>
</dbReference>
<dbReference type="Pfam" id="PF07478">
    <property type="entry name" value="Dala_Dala_lig_C"/>
    <property type="match status" value="1"/>
</dbReference>
<dbReference type="EMBL" id="QKXC01000228">
    <property type="protein sequence ID" value="RBR10789.1"/>
    <property type="molecule type" value="Genomic_DNA"/>
</dbReference>
<dbReference type="PANTHER" id="PTHR23132">
    <property type="entry name" value="D-ALANINE--D-ALANINE LIGASE"/>
    <property type="match status" value="1"/>
</dbReference>